<dbReference type="GeneID" id="89931542"/>
<dbReference type="InterPro" id="IPR036291">
    <property type="entry name" value="NAD(P)-bd_dom_sf"/>
</dbReference>
<comment type="similarity">
    <text evidence="1">Belongs to the short-chain dehydrogenases/reductases (SDR) family.</text>
</comment>
<dbReference type="PANTHER" id="PTHR24320:SF272">
    <property type="entry name" value="NAD(P)-BINDING ROSSMANN-FOLD SUPERFAMILY PROTEIN"/>
    <property type="match status" value="1"/>
</dbReference>
<dbReference type="EMBL" id="JAVRRT010000021">
    <property type="protein sequence ID" value="KAK5164122.1"/>
    <property type="molecule type" value="Genomic_DNA"/>
</dbReference>
<organism evidence="4 5">
    <name type="scientific">Saxophila tyrrhenica</name>
    <dbReference type="NCBI Taxonomy" id="1690608"/>
    <lineage>
        <taxon>Eukaryota</taxon>
        <taxon>Fungi</taxon>
        <taxon>Dikarya</taxon>
        <taxon>Ascomycota</taxon>
        <taxon>Pezizomycotina</taxon>
        <taxon>Dothideomycetes</taxon>
        <taxon>Dothideomycetidae</taxon>
        <taxon>Mycosphaerellales</taxon>
        <taxon>Extremaceae</taxon>
        <taxon>Saxophila</taxon>
    </lineage>
</organism>
<dbReference type="InterPro" id="IPR002347">
    <property type="entry name" value="SDR_fam"/>
</dbReference>
<evidence type="ECO:0000256" key="3">
    <source>
        <dbReference type="SAM" id="MobiDB-lite"/>
    </source>
</evidence>
<proteinExistence type="inferred from homology"/>
<dbReference type="SUPFAM" id="SSF51735">
    <property type="entry name" value="NAD(P)-binding Rossmann-fold domains"/>
    <property type="match status" value="1"/>
</dbReference>
<gene>
    <name evidence="4" type="ORF">LTR77_010213</name>
</gene>
<dbReference type="Gene3D" id="3.40.50.720">
    <property type="entry name" value="NAD(P)-binding Rossmann-like Domain"/>
    <property type="match status" value="1"/>
</dbReference>
<reference evidence="4 5" key="1">
    <citation type="submission" date="2023-08" db="EMBL/GenBank/DDBJ databases">
        <title>Black Yeasts Isolated from many extreme environments.</title>
        <authorList>
            <person name="Coleine C."/>
            <person name="Stajich J.E."/>
            <person name="Selbmann L."/>
        </authorList>
    </citation>
    <scope>NUCLEOTIDE SEQUENCE [LARGE SCALE GENOMIC DNA]</scope>
    <source>
        <strain evidence="4 5">CCFEE 5935</strain>
    </source>
</reference>
<dbReference type="PANTHER" id="PTHR24320">
    <property type="entry name" value="RETINOL DEHYDROGENASE"/>
    <property type="match status" value="1"/>
</dbReference>
<dbReference type="Proteomes" id="UP001337655">
    <property type="component" value="Unassembled WGS sequence"/>
</dbReference>
<evidence type="ECO:0000313" key="5">
    <source>
        <dbReference type="Proteomes" id="UP001337655"/>
    </source>
</evidence>
<keyword evidence="5" id="KW-1185">Reference proteome</keyword>
<evidence type="ECO:0008006" key="6">
    <source>
        <dbReference type="Google" id="ProtNLM"/>
    </source>
</evidence>
<dbReference type="AlphaFoldDB" id="A0AAV9NW85"/>
<sequence>MTSPYAAAHANPQGAGDARPTGSQIIENQGLRGKLNGKVMVLTGATSGIGLETARALSMTGATLFLTARNLPAAEKAIQDILVLGRISLIRMDNNSLTSVRAAATEILTRSNGKVNILVANAGVMGISDHQLTEDNHEVHFQTNFLSHFMLFQLLKDALLSSATSDFHSRVVVVASSAHRAATLPKSDDYSFEKSEYDHNMAYAGSNLAKIYLANEVNRRYSSQGLFATSLHPGAINTNISRNIGPEFVQQILANPDVVKVLKSPEQGAATTVLAAVGREWESRGGVYLEDCAEAKRGVDDGQVFGSGWVEQTFNPEAEGRLWRDALELVYFKVGA</sequence>
<evidence type="ECO:0000256" key="2">
    <source>
        <dbReference type="ARBA" id="ARBA00023002"/>
    </source>
</evidence>
<dbReference type="Pfam" id="PF00106">
    <property type="entry name" value="adh_short"/>
    <property type="match status" value="1"/>
</dbReference>
<evidence type="ECO:0000256" key="1">
    <source>
        <dbReference type="ARBA" id="ARBA00006484"/>
    </source>
</evidence>
<dbReference type="RefSeq" id="XP_064654450.1">
    <property type="nucleotide sequence ID" value="XM_064807436.1"/>
</dbReference>
<evidence type="ECO:0000313" key="4">
    <source>
        <dbReference type="EMBL" id="KAK5164122.1"/>
    </source>
</evidence>
<accession>A0AAV9NW85</accession>
<name>A0AAV9NW85_9PEZI</name>
<protein>
    <recommendedName>
        <fullName evidence="6">WW domain-containing oxidoreductase</fullName>
    </recommendedName>
</protein>
<dbReference type="PRINTS" id="PR00081">
    <property type="entry name" value="GDHRDH"/>
</dbReference>
<comment type="caution">
    <text evidence="4">The sequence shown here is derived from an EMBL/GenBank/DDBJ whole genome shotgun (WGS) entry which is preliminary data.</text>
</comment>
<dbReference type="GO" id="GO:0016491">
    <property type="term" value="F:oxidoreductase activity"/>
    <property type="evidence" value="ECO:0007669"/>
    <property type="project" value="UniProtKB-KW"/>
</dbReference>
<keyword evidence="2" id="KW-0560">Oxidoreductase</keyword>
<feature type="region of interest" description="Disordered" evidence="3">
    <location>
        <begin position="1"/>
        <end position="23"/>
    </location>
</feature>